<dbReference type="Pfam" id="PF17039">
    <property type="entry name" value="Glyco_tran_10_N"/>
    <property type="match status" value="1"/>
</dbReference>
<dbReference type="Pfam" id="PF00852">
    <property type="entry name" value="Glyco_transf_10"/>
    <property type="match status" value="1"/>
</dbReference>
<keyword evidence="11" id="KW-0325">Glycoprotein</keyword>
<dbReference type="PANTHER" id="PTHR48438">
    <property type="entry name" value="ALPHA-(1,3)-FUCOSYLTRANSFERASE C-RELATED"/>
    <property type="match status" value="1"/>
</dbReference>
<evidence type="ECO:0000259" key="14">
    <source>
        <dbReference type="Pfam" id="PF17039"/>
    </source>
</evidence>
<comment type="pathway">
    <text evidence="2">Protein modification; protein glycosylation.</text>
</comment>
<feature type="transmembrane region" description="Helical" evidence="12">
    <location>
        <begin position="7"/>
        <end position="26"/>
    </location>
</feature>
<dbReference type="InterPro" id="IPR031481">
    <property type="entry name" value="Glyco_tran_10_N"/>
</dbReference>
<keyword evidence="9 12" id="KW-0333">Golgi apparatus</keyword>
<feature type="domain" description="Fucosyltransferase N-terminal" evidence="14">
    <location>
        <begin position="77"/>
        <end position="186"/>
    </location>
</feature>
<name>A0AAU9TMH4_EUPED</name>
<dbReference type="PANTHER" id="PTHR48438:SF1">
    <property type="entry name" value="ALPHA-(1,3)-FUCOSYLTRANSFERASE C-RELATED"/>
    <property type="match status" value="1"/>
</dbReference>
<evidence type="ECO:0000256" key="8">
    <source>
        <dbReference type="ARBA" id="ARBA00022989"/>
    </source>
</evidence>
<dbReference type="AlphaFoldDB" id="A0AAU9TMH4"/>
<dbReference type="EMBL" id="CAKOGL010000007">
    <property type="protein sequence ID" value="CAH2087884.1"/>
    <property type="molecule type" value="Genomic_DNA"/>
</dbReference>
<keyword evidence="4 12" id="KW-0328">Glycosyltransferase</keyword>
<keyword evidence="16" id="KW-1185">Reference proteome</keyword>
<dbReference type="SUPFAM" id="SSF53756">
    <property type="entry name" value="UDP-Glycosyltransferase/glycogen phosphorylase"/>
    <property type="match status" value="1"/>
</dbReference>
<keyword evidence="8 12" id="KW-1133">Transmembrane helix</keyword>
<keyword evidence="5 12" id="KW-0808">Transferase</keyword>
<evidence type="ECO:0000256" key="12">
    <source>
        <dbReference type="RuleBase" id="RU003832"/>
    </source>
</evidence>
<keyword evidence="6 12" id="KW-0812">Transmembrane</keyword>
<protein>
    <recommendedName>
        <fullName evidence="12">Fucosyltransferase</fullName>
        <ecNumber evidence="12">2.4.1.-</ecNumber>
    </recommendedName>
</protein>
<accession>A0AAU9TMH4</accession>
<evidence type="ECO:0000256" key="11">
    <source>
        <dbReference type="ARBA" id="ARBA00023180"/>
    </source>
</evidence>
<evidence type="ECO:0000313" key="16">
    <source>
        <dbReference type="Proteomes" id="UP001153954"/>
    </source>
</evidence>
<dbReference type="Gene3D" id="3.40.50.11660">
    <property type="entry name" value="Glycosyl transferase family 10, C-terminal domain"/>
    <property type="match status" value="1"/>
</dbReference>
<dbReference type="GO" id="GO:0032580">
    <property type="term" value="C:Golgi cisterna membrane"/>
    <property type="evidence" value="ECO:0007669"/>
    <property type="project" value="UniProtKB-SubCell"/>
</dbReference>
<evidence type="ECO:0000256" key="3">
    <source>
        <dbReference type="ARBA" id="ARBA00008919"/>
    </source>
</evidence>
<evidence type="ECO:0000256" key="9">
    <source>
        <dbReference type="ARBA" id="ARBA00023034"/>
    </source>
</evidence>
<comment type="caution">
    <text evidence="15">The sequence shown here is derived from an EMBL/GenBank/DDBJ whole genome shotgun (WGS) entry which is preliminary data.</text>
</comment>
<evidence type="ECO:0000256" key="4">
    <source>
        <dbReference type="ARBA" id="ARBA00022676"/>
    </source>
</evidence>
<proteinExistence type="inferred from homology"/>
<evidence type="ECO:0000256" key="5">
    <source>
        <dbReference type="ARBA" id="ARBA00022679"/>
    </source>
</evidence>
<evidence type="ECO:0000256" key="2">
    <source>
        <dbReference type="ARBA" id="ARBA00004922"/>
    </source>
</evidence>
<reference evidence="15" key="1">
    <citation type="submission" date="2022-03" db="EMBL/GenBank/DDBJ databases">
        <authorList>
            <person name="Tunstrom K."/>
        </authorList>
    </citation>
    <scope>NUCLEOTIDE SEQUENCE</scope>
</reference>
<organism evidence="15 16">
    <name type="scientific">Euphydryas editha</name>
    <name type="common">Edith's checkerspot</name>
    <dbReference type="NCBI Taxonomy" id="104508"/>
    <lineage>
        <taxon>Eukaryota</taxon>
        <taxon>Metazoa</taxon>
        <taxon>Ecdysozoa</taxon>
        <taxon>Arthropoda</taxon>
        <taxon>Hexapoda</taxon>
        <taxon>Insecta</taxon>
        <taxon>Pterygota</taxon>
        <taxon>Neoptera</taxon>
        <taxon>Endopterygota</taxon>
        <taxon>Lepidoptera</taxon>
        <taxon>Glossata</taxon>
        <taxon>Ditrysia</taxon>
        <taxon>Papilionoidea</taxon>
        <taxon>Nymphalidae</taxon>
        <taxon>Nymphalinae</taxon>
        <taxon>Euphydryas</taxon>
    </lineage>
</organism>
<evidence type="ECO:0000256" key="10">
    <source>
        <dbReference type="ARBA" id="ARBA00023136"/>
    </source>
</evidence>
<keyword evidence="7" id="KW-0735">Signal-anchor</keyword>
<feature type="domain" description="Fucosyltransferase C-terminal" evidence="13">
    <location>
        <begin position="223"/>
        <end position="402"/>
    </location>
</feature>
<evidence type="ECO:0000256" key="6">
    <source>
        <dbReference type="ARBA" id="ARBA00022692"/>
    </source>
</evidence>
<dbReference type="InterPro" id="IPR055270">
    <property type="entry name" value="Glyco_tran_10_C"/>
</dbReference>
<dbReference type="Proteomes" id="UP001153954">
    <property type="component" value="Unassembled WGS sequence"/>
</dbReference>
<gene>
    <name evidence="15" type="ORF">EEDITHA_LOCUS4097</name>
</gene>
<keyword evidence="10 12" id="KW-0472">Membrane</keyword>
<comment type="subcellular location">
    <subcellularLocation>
        <location evidence="1 12">Golgi apparatus</location>
        <location evidence="1 12">Golgi stack membrane</location>
        <topology evidence="1 12">Single-pass type II membrane protein</topology>
    </subcellularLocation>
</comment>
<dbReference type="InterPro" id="IPR038577">
    <property type="entry name" value="GT10-like_C_sf"/>
</dbReference>
<dbReference type="GO" id="GO:0008417">
    <property type="term" value="F:fucosyltransferase activity"/>
    <property type="evidence" value="ECO:0007669"/>
    <property type="project" value="InterPro"/>
</dbReference>
<evidence type="ECO:0000256" key="7">
    <source>
        <dbReference type="ARBA" id="ARBA00022968"/>
    </source>
</evidence>
<comment type="similarity">
    <text evidence="3 12">Belongs to the glycosyltransferase 10 family.</text>
</comment>
<evidence type="ECO:0000256" key="1">
    <source>
        <dbReference type="ARBA" id="ARBA00004447"/>
    </source>
</evidence>
<dbReference type="EC" id="2.4.1.-" evidence="12"/>
<dbReference type="InterPro" id="IPR001503">
    <property type="entry name" value="Glyco_trans_10"/>
</dbReference>
<evidence type="ECO:0000259" key="13">
    <source>
        <dbReference type="Pfam" id="PF00852"/>
    </source>
</evidence>
<evidence type="ECO:0000313" key="15">
    <source>
        <dbReference type="EMBL" id="CAH2087884.1"/>
    </source>
</evidence>
<sequence length="411" mass="48685">MCKTIKTIIITAYCVIFLHSLKYLIFDTKEKIIELNYLVRTSANFRKILKDIKKNRKNTTILTLDYERPRRFSSDLKFILKWNNAYIHRRSVITNGQKSFLYQNCTYYNCYLTNDKSLLVDLRCFDAIVFDVDCDWDEHPPLRTPYQIYIFSASESASNYPVCNSNYDNYYNISWTYKLDSDITKPLITILDKNENIIGPKANMTWIYPMLPTSETVKKKIMYKKKAAAWFISNCHSENSKARQILAEKLSKLLTKVNLTLDIYGWCGNMVCPRDRIEECLSLLRKEYFFYFAFEYSLSEDYVTSEILYPLLHYAVPIVYGGANYSRFLPPGSYIDARKLSPNEVVSLMVEAIKNPDIYKDYFKWHNHYTYKETPQDDICNLCQILNEPTHNRSVVSNFRKWWNPNYEEHC</sequence>